<dbReference type="Gene3D" id="3.40.50.720">
    <property type="entry name" value="NAD(P)-binding Rossmann-like Domain"/>
    <property type="match status" value="2"/>
</dbReference>
<feature type="active site" description="Nucleophile" evidence="5">
    <location>
        <position position="50"/>
    </location>
</feature>
<dbReference type="HAMAP" id="MF_00087">
    <property type="entry name" value="Glu_tRNA_reductase"/>
    <property type="match status" value="1"/>
</dbReference>
<dbReference type="InterPro" id="IPR006151">
    <property type="entry name" value="Shikm_DH/Glu-tRNA_Rdtase"/>
</dbReference>
<evidence type="ECO:0000256" key="8">
    <source>
        <dbReference type="PIRSR" id="PIRSR000445-4"/>
    </source>
</evidence>
<dbReference type="Proteomes" id="UP000824258">
    <property type="component" value="Unassembled WGS sequence"/>
</dbReference>
<evidence type="ECO:0000256" key="6">
    <source>
        <dbReference type="PIRSR" id="PIRSR000445-2"/>
    </source>
</evidence>
<dbReference type="SUPFAM" id="SSF69742">
    <property type="entry name" value="Glutamyl tRNA-reductase catalytic, N-terminal domain"/>
    <property type="match status" value="1"/>
</dbReference>
<sequence>MSLVMSGLDCHRAPLALREQLAFSREGVHTMLEWLKKQPGVEGAVLLSTCNRTELYLTGEAETPWRLLCRGAQAGEGALQPYFETRTGLDAARHLMEVACGLHSQILGEDQIITQVRTALDEAQEAKAADGVLSALFRHAVTAGKRAKTQVTLTRDGANLGTQCRDVLARELNGLAGRRILVIGNGQMGRLAAETLRAAGAQVTVTLRSYHHGQTIVPAGCATVPYESRIAALSGMDAVLSATTSPHYTLTAADLHTVPDPPKVAVDLAVPRDMEPACGELLTYYDTDALGAAGVGSEEELSEIHAIVDEELARFEQWQRRSRMGESRLRFPIFLDLSGRNVVLVGGGQIAARRIGVLRQFGCRITVISPTLSCRPDGLTWIERPYTPGDLAGAALAIAATDDRS</sequence>
<dbReference type="AlphaFoldDB" id="A0A9D1D6T0"/>
<evidence type="ECO:0000256" key="3">
    <source>
        <dbReference type="ARBA" id="ARBA00023244"/>
    </source>
</evidence>
<feature type="binding site" evidence="7">
    <location>
        <begin position="184"/>
        <end position="189"/>
    </location>
    <ligand>
        <name>NADP(+)</name>
        <dbReference type="ChEBI" id="CHEBI:58349"/>
    </ligand>
</feature>
<dbReference type="FunFam" id="3.30.460.30:FF:000001">
    <property type="entry name" value="Glutamyl-tRNA reductase"/>
    <property type="match status" value="1"/>
</dbReference>
<gene>
    <name evidence="11" type="ORF">IAA70_00550</name>
</gene>
<keyword evidence="1 7" id="KW-0521">NADP</keyword>
<reference evidence="11" key="2">
    <citation type="journal article" date="2021" name="PeerJ">
        <title>Extensive microbial diversity within the chicken gut microbiome revealed by metagenomics and culture.</title>
        <authorList>
            <person name="Gilroy R."/>
            <person name="Ravi A."/>
            <person name="Getino M."/>
            <person name="Pursley I."/>
            <person name="Horton D.L."/>
            <person name="Alikhan N.F."/>
            <person name="Baker D."/>
            <person name="Gharbi K."/>
            <person name="Hall N."/>
            <person name="Watson M."/>
            <person name="Adriaenssens E.M."/>
            <person name="Foster-Nyarko E."/>
            <person name="Jarju S."/>
            <person name="Secka A."/>
            <person name="Antonio M."/>
            <person name="Oren A."/>
            <person name="Chaudhuri R.R."/>
            <person name="La Ragione R."/>
            <person name="Hildebrand F."/>
            <person name="Pallen M.J."/>
        </authorList>
    </citation>
    <scope>NUCLEOTIDE SEQUENCE</scope>
    <source>
        <strain evidence="11">ChiHjej9B8-7071</strain>
    </source>
</reference>
<protein>
    <recommendedName>
        <fullName evidence="13">Glutamyl-tRNA reductase</fullName>
    </recommendedName>
</protein>
<dbReference type="Pfam" id="PF05201">
    <property type="entry name" value="GlutR_N"/>
    <property type="match status" value="1"/>
</dbReference>
<feature type="binding site" evidence="6">
    <location>
        <position position="104"/>
    </location>
    <ligand>
        <name>substrate</name>
    </ligand>
</feature>
<dbReference type="PROSITE" id="PS00747">
    <property type="entry name" value="GLUTR"/>
    <property type="match status" value="1"/>
</dbReference>
<dbReference type="InterPro" id="IPR000343">
    <property type="entry name" value="4pyrrol_synth_GluRdtase"/>
</dbReference>
<dbReference type="SUPFAM" id="SSF51735">
    <property type="entry name" value="NAD(P)-binding Rossmann-fold domains"/>
    <property type="match status" value="2"/>
</dbReference>
<evidence type="ECO:0008006" key="13">
    <source>
        <dbReference type="Google" id="ProtNLM"/>
    </source>
</evidence>
<dbReference type="InterPro" id="IPR015895">
    <property type="entry name" value="4pyrrol_synth_GluRdtase_N"/>
</dbReference>
<accession>A0A9D1D6T0</accession>
<dbReference type="Pfam" id="PF13241">
    <property type="entry name" value="NAD_binding_7"/>
    <property type="match status" value="1"/>
</dbReference>
<evidence type="ECO:0000313" key="12">
    <source>
        <dbReference type="Proteomes" id="UP000824258"/>
    </source>
</evidence>
<dbReference type="EMBL" id="DVGD01000014">
    <property type="protein sequence ID" value="HIR08873.1"/>
    <property type="molecule type" value="Genomic_DNA"/>
</dbReference>
<dbReference type="InterPro" id="IPR018214">
    <property type="entry name" value="GluRdtase_CS"/>
</dbReference>
<evidence type="ECO:0000256" key="7">
    <source>
        <dbReference type="PIRSR" id="PIRSR000445-3"/>
    </source>
</evidence>
<dbReference type="Pfam" id="PF01488">
    <property type="entry name" value="Shikimate_DH"/>
    <property type="match status" value="1"/>
</dbReference>
<evidence type="ECO:0000259" key="9">
    <source>
        <dbReference type="Pfam" id="PF01488"/>
    </source>
</evidence>
<keyword evidence="2" id="KW-0560">Oxidoreductase</keyword>
<dbReference type="InterPro" id="IPR036343">
    <property type="entry name" value="GluRdtase_N_sf"/>
</dbReference>
<dbReference type="GO" id="GO:0019353">
    <property type="term" value="P:protoporphyrinogen IX biosynthetic process from glutamate"/>
    <property type="evidence" value="ECO:0007669"/>
    <property type="project" value="TreeGrafter"/>
</dbReference>
<dbReference type="InterPro" id="IPR036291">
    <property type="entry name" value="NAD(P)-bd_dom_sf"/>
</dbReference>
<dbReference type="PIRSF" id="PIRSF000445">
    <property type="entry name" value="4pyrrol_synth_GluRdtase"/>
    <property type="match status" value="1"/>
</dbReference>
<evidence type="ECO:0000259" key="10">
    <source>
        <dbReference type="Pfam" id="PF05201"/>
    </source>
</evidence>
<comment type="caution">
    <text evidence="11">The sequence shown here is derived from an EMBL/GenBank/DDBJ whole genome shotgun (WGS) entry which is preliminary data.</text>
</comment>
<organism evidence="11 12">
    <name type="scientific">Candidatus Avoscillospira stercoripullorum</name>
    <dbReference type="NCBI Taxonomy" id="2840709"/>
    <lineage>
        <taxon>Bacteria</taxon>
        <taxon>Bacillati</taxon>
        <taxon>Bacillota</taxon>
        <taxon>Clostridia</taxon>
        <taxon>Eubacteriales</taxon>
        <taxon>Oscillospiraceae</taxon>
        <taxon>Oscillospiraceae incertae sedis</taxon>
        <taxon>Candidatus Avoscillospira</taxon>
    </lineage>
</organism>
<evidence type="ECO:0000256" key="4">
    <source>
        <dbReference type="ARBA" id="ARBA00023444"/>
    </source>
</evidence>
<feature type="binding site" evidence="6">
    <location>
        <position position="115"/>
    </location>
    <ligand>
        <name>substrate</name>
    </ligand>
</feature>
<feature type="non-terminal residue" evidence="11">
    <location>
        <position position="405"/>
    </location>
</feature>
<evidence type="ECO:0000313" key="11">
    <source>
        <dbReference type="EMBL" id="HIR08873.1"/>
    </source>
</evidence>
<comment type="pathway">
    <text evidence="4">Porphyrin-containing compound metabolism.</text>
</comment>
<reference evidence="11" key="1">
    <citation type="submission" date="2020-10" db="EMBL/GenBank/DDBJ databases">
        <authorList>
            <person name="Gilroy R."/>
        </authorList>
    </citation>
    <scope>NUCLEOTIDE SEQUENCE</scope>
    <source>
        <strain evidence="11">ChiHjej9B8-7071</strain>
    </source>
</reference>
<dbReference type="Gene3D" id="3.30.460.30">
    <property type="entry name" value="Glutamyl-tRNA reductase, N-terminal domain"/>
    <property type="match status" value="1"/>
</dbReference>
<dbReference type="GO" id="GO:0008883">
    <property type="term" value="F:glutamyl-tRNA reductase activity"/>
    <property type="evidence" value="ECO:0007669"/>
    <property type="project" value="InterPro"/>
</dbReference>
<dbReference type="PANTHER" id="PTHR43013">
    <property type="entry name" value="GLUTAMYL-TRNA REDUCTASE"/>
    <property type="match status" value="1"/>
</dbReference>
<evidence type="ECO:0000256" key="2">
    <source>
        <dbReference type="ARBA" id="ARBA00023002"/>
    </source>
</evidence>
<dbReference type="GO" id="GO:0050661">
    <property type="term" value="F:NADP binding"/>
    <property type="evidence" value="ECO:0007669"/>
    <property type="project" value="InterPro"/>
</dbReference>
<dbReference type="PANTHER" id="PTHR43013:SF1">
    <property type="entry name" value="GLUTAMYL-TRNA REDUCTASE"/>
    <property type="match status" value="1"/>
</dbReference>
<proteinExistence type="inferred from homology"/>
<dbReference type="PRINTS" id="PR00411">
    <property type="entry name" value="PNDRDTASEI"/>
</dbReference>
<name>A0A9D1D6T0_9FIRM</name>
<feature type="binding site" evidence="6">
    <location>
        <begin position="49"/>
        <end position="52"/>
    </location>
    <ligand>
        <name>substrate</name>
    </ligand>
</feature>
<evidence type="ECO:0000256" key="1">
    <source>
        <dbReference type="ARBA" id="ARBA00022857"/>
    </source>
</evidence>
<feature type="binding site" evidence="6">
    <location>
        <begin position="109"/>
        <end position="111"/>
    </location>
    <ligand>
        <name>substrate</name>
    </ligand>
</feature>
<feature type="domain" description="Quinate/shikimate 5-dehydrogenase/glutamyl-tRNA reductase" evidence="9">
    <location>
        <begin position="170"/>
        <end position="285"/>
    </location>
</feature>
<keyword evidence="3" id="KW-0627">Porphyrin biosynthesis</keyword>
<feature type="domain" description="Glutamyl-tRNA reductase N-terminal" evidence="10">
    <location>
        <begin position="7"/>
        <end position="150"/>
    </location>
</feature>
<evidence type="ECO:0000256" key="5">
    <source>
        <dbReference type="PIRSR" id="PIRSR000445-1"/>
    </source>
</evidence>
<feature type="site" description="Important for activity" evidence="8">
    <location>
        <position position="94"/>
    </location>
</feature>